<organism evidence="4 5">
    <name type="scientific">Ficus carica</name>
    <name type="common">Common fig</name>
    <dbReference type="NCBI Taxonomy" id="3494"/>
    <lineage>
        <taxon>Eukaryota</taxon>
        <taxon>Viridiplantae</taxon>
        <taxon>Streptophyta</taxon>
        <taxon>Embryophyta</taxon>
        <taxon>Tracheophyta</taxon>
        <taxon>Spermatophyta</taxon>
        <taxon>Magnoliopsida</taxon>
        <taxon>eudicotyledons</taxon>
        <taxon>Gunneridae</taxon>
        <taxon>Pentapetalae</taxon>
        <taxon>rosids</taxon>
        <taxon>fabids</taxon>
        <taxon>Rosales</taxon>
        <taxon>Moraceae</taxon>
        <taxon>Ficeae</taxon>
        <taxon>Ficus</taxon>
    </lineage>
</organism>
<evidence type="ECO:0000313" key="1">
    <source>
        <dbReference type="EMBL" id="GMN69576.1"/>
    </source>
</evidence>
<evidence type="ECO:0000313" key="4">
    <source>
        <dbReference type="EMBL" id="GMN69588.1"/>
    </source>
</evidence>
<dbReference type="AlphaFoldDB" id="A0AA88JA49"/>
<reference evidence="4" key="1">
    <citation type="submission" date="2023-07" db="EMBL/GenBank/DDBJ databases">
        <title>draft genome sequence of fig (Ficus carica).</title>
        <authorList>
            <person name="Takahashi T."/>
            <person name="Nishimura K."/>
        </authorList>
    </citation>
    <scope>NUCLEOTIDE SEQUENCE</scope>
</reference>
<gene>
    <name evidence="1" type="ORF">TIFTF001_038623</name>
    <name evidence="2" type="ORF">TIFTF001_038626</name>
    <name evidence="3" type="ORF">TIFTF001_038632</name>
    <name evidence="4" type="ORF">TIFTF001_038635</name>
</gene>
<keyword evidence="5" id="KW-1185">Reference proteome</keyword>
<dbReference type="EMBL" id="BTGU01000882">
    <property type="protein sequence ID" value="GMN69579.1"/>
    <property type="molecule type" value="Genomic_DNA"/>
</dbReference>
<name>A0AA88JA49_FICCA</name>
<dbReference type="EMBL" id="BTGU01000883">
    <property type="protein sequence ID" value="GMN69585.1"/>
    <property type="molecule type" value="Genomic_DNA"/>
</dbReference>
<dbReference type="Proteomes" id="UP001187192">
    <property type="component" value="Unassembled WGS sequence"/>
</dbReference>
<evidence type="ECO:0000313" key="5">
    <source>
        <dbReference type="Proteomes" id="UP001187192"/>
    </source>
</evidence>
<protein>
    <submittedName>
        <fullName evidence="4">Uncharacterized protein</fullName>
    </submittedName>
</protein>
<evidence type="ECO:0000313" key="2">
    <source>
        <dbReference type="EMBL" id="GMN69579.1"/>
    </source>
</evidence>
<dbReference type="EMBL" id="BTGU01000881">
    <property type="protein sequence ID" value="GMN69576.1"/>
    <property type="molecule type" value="Genomic_DNA"/>
</dbReference>
<dbReference type="EMBL" id="BTGU01000884">
    <property type="protein sequence ID" value="GMN69588.1"/>
    <property type="molecule type" value="Genomic_DNA"/>
</dbReference>
<comment type="caution">
    <text evidence="4">The sequence shown here is derived from an EMBL/GenBank/DDBJ whole genome shotgun (WGS) entry which is preliminary data.</text>
</comment>
<accession>A0AA88JA49</accession>
<proteinExistence type="predicted"/>
<evidence type="ECO:0000313" key="3">
    <source>
        <dbReference type="EMBL" id="GMN69585.1"/>
    </source>
</evidence>
<sequence length="97" mass="10713">MKVVSTVNERYAQGEDGAGIEDIACLLSQVAGGIYNHVPRDGNHVAHHLTLMPSDTERMKQGEDDARWRLGYGLVWDKKIFSNVADTRGDVQVLMTG</sequence>